<name>A0A6L5WIX2_9BACT</name>
<organism evidence="5 6">
    <name type="scientific">Campylobacter portucalensis</name>
    <dbReference type="NCBI Taxonomy" id="2608384"/>
    <lineage>
        <taxon>Bacteria</taxon>
        <taxon>Pseudomonadati</taxon>
        <taxon>Campylobacterota</taxon>
        <taxon>Epsilonproteobacteria</taxon>
        <taxon>Campylobacterales</taxon>
        <taxon>Campylobacteraceae</taxon>
        <taxon>Campylobacter</taxon>
    </lineage>
</organism>
<dbReference type="RefSeq" id="WP_154571432.1">
    <property type="nucleotide sequence ID" value="NZ_VWSJ01000065.1"/>
</dbReference>
<reference evidence="5 6" key="1">
    <citation type="submission" date="2019-09" db="EMBL/GenBank/DDBJ databases">
        <authorList>
            <person name="Silva M."/>
            <person name="Pereira G."/>
            <person name="Lopes-Da-Costa L."/>
            <person name="Silva E."/>
        </authorList>
    </citation>
    <scope>NUCLEOTIDE SEQUENCE [LARGE SCALE GENOMIC DNA]</scope>
    <source>
        <strain evidence="5 6">FMV-PI01</strain>
    </source>
</reference>
<evidence type="ECO:0000256" key="1">
    <source>
        <dbReference type="ARBA" id="ARBA00004613"/>
    </source>
</evidence>
<feature type="domain" description="VWFA" evidence="4">
    <location>
        <begin position="566"/>
        <end position="754"/>
    </location>
</feature>
<dbReference type="SUPFAM" id="SSF51120">
    <property type="entry name" value="beta-Roll"/>
    <property type="match status" value="1"/>
</dbReference>
<dbReference type="Gene3D" id="3.40.50.1820">
    <property type="entry name" value="alpha/beta hydrolase"/>
    <property type="match status" value="1"/>
</dbReference>
<protein>
    <submittedName>
        <fullName evidence="5">VWA domain-containing protein</fullName>
    </submittedName>
</protein>
<dbReference type="InterPro" id="IPR056861">
    <property type="entry name" value="HMCN1-like_VWA"/>
</dbReference>
<keyword evidence="3" id="KW-0732">Signal</keyword>
<dbReference type="Pfam" id="PF00353">
    <property type="entry name" value="HemolysinCabind"/>
    <property type="match status" value="2"/>
</dbReference>
<dbReference type="InterPro" id="IPR036465">
    <property type="entry name" value="vWFA_dom_sf"/>
</dbReference>
<sequence length="762" mass="83336">MALDAYTYKNTFDIVKFGEKEYEVLFQRNLVGFQATLYRDANTNEKILAIRGTDAEVSFNGLDDILNDILLGTLGDNWQTNDLQKFYNDMVETGILSPSDKLTVTGHSLGGYLAQLFTIANEDKISHTYTYNAPGLLGLKGTLLNLFGTSNIKSNKITDILAKDGINFTNAMGLNVGEEIKVSGNSHAIKDLTQILYFYDMAISSGVNENAVTQYLSGFYNTPNFILKGSVASIASDTISQIEQIVGKANGANDIIEICNAYENNNVKFNLNLISPTSSVTSFFSGSNLSTPALYALVNLNPFIISGINSNAYSELERYKDEYSKNYVSDKAKMFKALMDTPKVGSYYDDYETGKKISYYTSVTDPDNTDEYNLTDTAYIFGTNKNDIVTASVGKANRIYTLAGDDTIKLTGGSNYIEAGSGNDTIDLSGIKDTNSVNTIYADIKDSKDDKDSGDDIIIGSSGKDIMYGGAGNDTYKAGDKDIIQDDDDGIGSVEFDGNLLVGGTWNEKEQCYIDDNNKNIKYTLNGNDSQGTLTVKFGDKTLTINNYSKEKQSLNINLAEQKGKEIAIVIDTTGSMQDDIDTAKQTARVIAENIFRTNSNQTQYSKISIVTFSDNSIKTIGTYTTISAFQSGINSVFIENGSQEYAMAALLEGMSNFTPDNGLSKEIYLMTDEPGDDNHRKSEVLARARDLKMGIAKMARSADLSQSDDNSVKINIISINSNLNHFKELSDQTGGSFFQPNSLSELEDALFELSNLGTSKS</sequence>
<dbReference type="InterPro" id="IPR011049">
    <property type="entry name" value="Serralysin-like_metalloprot_C"/>
</dbReference>
<dbReference type="GO" id="GO:0005509">
    <property type="term" value="F:calcium ion binding"/>
    <property type="evidence" value="ECO:0007669"/>
    <property type="project" value="InterPro"/>
</dbReference>
<keyword evidence="2" id="KW-0964">Secreted</keyword>
<feature type="non-terminal residue" evidence="5">
    <location>
        <position position="762"/>
    </location>
</feature>
<proteinExistence type="predicted"/>
<evidence type="ECO:0000256" key="2">
    <source>
        <dbReference type="ARBA" id="ARBA00022525"/>
    </source>
</evidence>
<dbReference type="EMBL" id="VWSJ01000065">
    <property type="protein sequence ID" value="MSN97190.1"/>
    <property type="molecule type" value="Genomic_DNA"/>
</dbReference>
<evidence type="ECO:0000259" key="4">
    <source>
        <dbReference type="PROSITE" id="PS50234"/>
    </source>
</evidence>
<dbReference type="SMART" id="SM00327">
    <property type="entry name" value="VWA"/>
    <property type="match status" value="1"/>
</dbReference>
<reference evidence="5 6" key="2">
    <citation type="submission" date="2020-03" db="EMBL/GenBank/DDBJ databases">
        <title>Campylobacter portucalensis sp. nov., a new species of Campylobacter isolated from the reproductive tract of bulls.</title>
        <authorList>
            <person name="Silva M.F."/>
            <person name="Pereira G."/>
            <person name="Carneiro C."/>
            <person name="Hemphill A."/>
            <person name="Mateus L."/>
            <person name="Lopes-Da-Costa L."/>
            <person name="Silva E."/>
        </authorList>
    </citation>
    <scope>NUCLEOTIDE SEQUENCE [LARGE SCALE GENOMIC DNA]</scope>
    <source>
        <strain evidence="5 6">FMV-PI01</strain>
    </source>
</reference>
<dbReference type="Gene3D" id="3.40.50.410">
    <property type="entry name" value="von Willebrand factor, type A domain"/>
    <property type="match status" value="1"/>
</dbReference>
<dbReference type="SUPFAM" id="SSF53300">
    <property type="entry name" value="vWA-like"/>
    <property type="match status" value="1"/>
</dbReference>
<dbReference type="PROSITE" id="PS50234">
    <property type="entry name" value="VWFA"/>
    <property type="match status" value="1"/>
</dbReference>
<evidence type="ECO:0000256" key="3">
    <source>
        <dbReference type="ARBA" id="ARBA00022729"/>
    </source>
</evidence>
<evidence type="ECO:0000313" key="5">
    <source>
        <dbReference type="EMBL" id="MSN97190.1"/>
    </source>
</evidence>
<dbReference type="SUPFAM" id="SSF53474">
    <property type="entry name" value="alpha/beta-Hydrolases"/>
    <property type="match status" value="1"/>
</dbReference>
<comment type="caution">
    <text evidence="5">The sequence shown here is derived from an EMBL/GenBank/DDBJ whole genome shotgun (WGS) entry which is preliminary data.</text>
</comment>
<dbReference type="Proteomes" id="UP000476338">
    <property type="component" value="Unassembled WGS sequence"/>
</dbReference>
<gene>
    <name evidence="5" type="ORF">F1B92_08470</name>
</gene>
<dbReference type="Pfam" id="PF25106">
    <property type="entry name" value="VWA_4"/>
    <property type="match status" value="1"/>
</dbReference>
<dbReference type="CDD" id="cd00198">
    <property type="entry name" value="vWFA"/>
    <property type="match status" value="1"/>
</dbReference>
<comment type="subcellular location">
    <subcellularLocation>
        <location evidence="1">Secreted</location>
    </subcellularLocation>
</comment>
<dbReference type="InterPro" id="IPR001343">
    <property type="entry name" value="Hemolysn_Ca-bd"/>
</dbReference>
<dbReference type="AlphaFoldDB" id="A0A6L5WIX2"/>
<dbReference type="InterPro" id="IPR002035">
    <property type="entry name" value="VWF_A"/>
</dbReference>
<keyword evidence="6" id="KW-1185">Reference proteome</keyword>
<dbReference type="Gene3D" id="2.150.10.10">
    <property type="entry name" value="Serralysin-like metalloprotease, C-terminal"/>
    <property type="match status" value="1"/>
</dbReference>
<dbReference type="InterPro" id="IPR029058">
    <property type="entry name" value="AB_hydrolase_fold"/>
</dbReference>
<evidence type="ECO:0000313" key="6">
    <source>
        <dbReference type="Proteomes" id="UP000476338"/>
    </source>
</evidence>
<accession>A0A6L5WIX2</accession>